<protein>
    <submittedName>
        <fullName evidence="1">Uncharacterized protein</fullName>
    </submittedName>
</protein>
<dbReference type="RefSeq" id="WP_144726449.1">
    <property type="nucleotide sequence ID" value="NZ_CAWOWR010000001.1"/>
</dbReference>
<dbReference type="Proteomes" id="UP000319941">
    <property type="component" value="Unassembled WGS sequence"/>
</dbReference>
<dbReference type="STRING" id="553385.GCA_000591415_01827"/>
<gene>
    <name evidence="1" type="ORF">FQP86_02110</name>
</gene>
<organism evidence="1 2">
    <name type="scientific">Cobetia crustatorum</name>
    <dbReference type="NCBI Taxonomy" id="553385"/>
    <lineage>
        <taxon>Bacteria</taxon>
        <taxon>Pseudomonadati</taxon>
        <taxon>Pseudomonadota</taxon>
        <taxon>Gammaproteobacteria</taxon>
        <taxon>Oceanospirillales</taxon>
        <taxon>Halomonadaceae</taxon>
        <taxon>Cobetia</taxon>
    </lineage>
</organism>
<evidence type="ECO:0000313" key="1">
    <source>
        <dbReference type="EMBL" id="TVU73883.1"/>
    </source>
</evidence>
<dbReference type="AlphaFoldDB" id="A0A558HXL2"/>
<comment type="caution">
    <text evidence="1">The sequence shown here is derived from an EMBL/GenBank/DDBJ whole genome shotgun (WGS) entry which is preliminary data.</text>
</comment>
<sequence>MSNASGEMHKTRIISELKGFIRKLLQDPKILEQSLIVARARLKEGAEQGQSEAQMLAIIANEVSDTTSIHIPEDPSEHSDADKLFLELLKDVVEEEEALY</sequence>
<proteinExistence type="predicted"/>
<keyword evidence="2" id="KW-1185">Reference proteome</keyword>
<dbReference type="EMBL" id="VNFH01000001">
    <property type="protein sequence ID" value="TVU73883.1"/>
    <property type="molecule type" value="Genomic_DNA"/>
</dbReference>
<evidence type="ECO:0000313" key="2">
    <source>
        <dbReference type="Proteomes" id="UP000319941"/>
    </source>
</evidence>
<reference evidence="1 2" key="1">
    <citation type="submission" date="2019-07" db="EMBL/GenBank/DDBJ databases">
        <title>Diversity of Bacteria from Kongsfjorden, Arctic.</title>
        <authorList>
            <person name="Yu Y."/>
        </authorList>
    </citation>
    <scope>NUCLEOTIDE SEQUENCE [LARGE SCALE GENOMIC DNA]</scope>
    <source>
        <strain evidence="1 2">SM1923</strain>
    </source>
</reference>
<name>A0A558HXL2_9GAMM</name>
<dbReference type="OrthoDB" id="6120634at2"/>
<accession>A0A558HXL2</accession>